<organism evidence="1 2">
    <name type="scientific">Enterobacter agglomerans</name>
    <name type="common">Erwinia herbicola</name>
    <name type="synonym">Pantoea agglomerans</name>
    <dbReference type="NCBI Taxonomy" id="549"/>
    <lineage>
        <taxon>Bacteria</taxon>
        <taxon>Pseudomonadati</taxon>
        <taxon>Pseudomonadota</taxon>
        <taxon>Gammaproteobacteria</taxon>
        <taxon>Enterobacterales</taxon>
        <taxon>Erwiniaceae</taxon>
        <taxon>Pantoea</taxon>
        <taxon>Pantoea agglomerans group</taxon>
    </lineage>
</organism>
<sequence length="148" mass="16131">MLINKKYLAQALLMAGVMMSSFTHAASAPDLTFRATAGPVSGQLQDGFTLGKGRIMHRDAHSGFRVWSEQPLSGVVPGHFILQGRQDPQRQLRVRLEQKQARPDSEKGNGIIIRSGDETLFFSVVVDGNQKVAADQYQVALKAGVITP</sequence>
<reference evidence="1 2" key="1">
    <citation type="journal article" date="2020" name="FEMS Microbiol. Ecol.">
        <title>Temporal dynamics of bacterial communities during seed development and maturation.</title>
        <authorList>
            <person name="Chesneau G."/>
            <person name="Torres-Cortes G."/>
            <person name="Briand M."/>
            <person name="Darrasse A."/>
            <person name="Preveaux A."/>
            <person name="Marais C."/>
            <person name="Jacques M.A."/>
            <person name="Shade A."/>
            <person name="Barret M."/>
        </authorList>
    </citation>
    <scope>NUCLEOTIDE SEQUENCE [LARGE SCALE GENOMIC DNA]</scope>
    <source>
        <strain evidence="1 2">CFBP13709</strain>
    </source>
</reference>
<protein>
    <submittedName>
        <fullName evidence="1">Uncharacterized protein</fullName>
    </submittedName>
</protein>
<accession>A0ACC5PM07</accession>
<comment type="caution">
    <text evidence="1">The sequence shown here is derived from an EMBL/GenBank/DDBJ whole genome shotgun (WGS) entry which is preliminary data.</text>
</comment>
<dbReference type="Proteomes" id="UP000610459">
    <property type="component" value="Unassembled WGS sequence"/>
</dbReference>
<dbReference type="EMBL" id="JACYNR010000004">
    <property type="protein sequence ID" value="MBD8126063.1"/>
    <property type="molecule type" value="Genomic_DNA"/>
</dbReference>
<evidence type="ECO:0000313" key="2">
    <source>
        <dbReference type="Proteomes" id="UP000610459"/>
    </source>
</evidence>
<keyword evidence="2" id="KW-1185">Reference proteome</keyword>
<evidence type="ECO:0000313" key="1">
    <source>
        <dbReference type="EMBL" id="MBD8126063.1"/>
    </source>
</evidence>
<proteinExistence type="predicted"/>
<name>A0ACC5PM07_ENTAG</name>
<gene>
    <name evidence="1" type="ORF">IFT41_08050</name>
</gene>